<comment type="caution">
    <text evidence="2">The sequence shown here is derived from an EMBL/GenBank/DDBJ whole genome shotgun (WGS) entry which is preliminary data.</text>
</comment>
<accession>A0A8K0G9M0</accession>
<dbReference type="AlphaFoldDB" id="A0A8K0G9M0"/>
<feature type="region of interest" description="Disordered" evidence="1">
    <location>
        <begin position="87"/>
        <end position="158"/>
    </location>
</feature>
<protein>
    <submittedName>
        <fullName evidence="2">Uncharacterized protein</fullName>
    </submittedName>
</protein>
<gene>
    <name evidence="2" type="ORF">ILUMI_14904</name>
</gene>
<evidence type="ECO:0000313" key="2">
    <source>
        <dbReference type="EMBL" id="KAF2891269.1"/>
    </source>
</evidence>
<dbReference type="Proteomes" id="UP000801492">
    <property type="component" value="Unassembled WGS sequence"/>
</dbReference>
<feature type="compositionally biased region" description="Basic and acidic residues" evidence="1">
    <location>
        <begin position="135"/>
        <end position="155"/>
    </location>
</feature>
<proteinExistence type="predicted"/>
<keyword evidence="3" id="KW-1185">Reference proteome</keyword>
<feature type="compositionally biased region" description="Basic and acidic residues" evidence="1">
    <location>
        <begin position="107"/>
        <end position="124"/>
    </location>
</feature>
<name>A0A8K0G9M0_IGNLU</name>
<organism evidence="2 3">
    <name type="scientific">Ignelater luminosus</name>
    <name type="common">Cucubano</name>
    <name type="synonym">Pyrophorus luminosus</name>
    <dbReference type="NCBI Taxonomy" id="2038154"/>
    <lineage>
        <taxon>Eukaryota</taxon>
        <taxon>Metazoa</taxon>
        <taxon>Ecdysozoa</taxon>
        <taxon>Arthropoda</taxon>
        <taxon>Hexapoda</taxon>
        <taxon>Insecta</taxon>
        <taxon>Pterygota</taxon>
        <taxon>Neoptera</taxon>
        <taxon>Endopterygota</taxon>
        <taxon>Coleoptera</taxon>
        <taxon>Polyphaga</taxon>
        <taxon>Elateriformia</taxon>
        <taxon>Elateroidea</taxon>
        <taxon>Elateridae</taxon>
        <taxon>Agrypninae</taxon>
        <taxon>Pyrophorini</taxon>
        <taxon>Ignelater</taxon>
    </lineage>
</organism>
<feature type="region of interest" description="Disordered" evidence="1">
    <location>
        <begin position="36"/>
        <end position="66"/>
    </location>
</feature>
<evidence type="ECO:0000256" key="1">
    <source>
        <dbReference type="SAM" id="MobiDB-lite"/>
    </source>
</evidence>
<evidence type="ECO:0000313" key="3">
    <source>
        <dbReference type="Proteomes" id="UP000801492"/>
    </source>
</evidence>
<dbReference type="EMBL" id="VTPC01035336">
    <property type="protein sequence ID" value="KAF2891269.1"/>
    <property type="molecule type" value="Genomic_DNA"/>
</dbReference>
<reference evidence="2" key="1">
    <citation type="submission" date="2019-08" db="EMBL/GenBank/DDBJ databases">
        <title>The genome of the North American firefly Photinus pyralis.</title>
        <authorList>
            <consortium name="Photinus pyralis genome working group"/>
            <person name="Fallon T.R."/>
            <person name="Sander Lower S.E."/>
            <person name="Weng J.-K."/>
        </authorList>
    </citation>
    <scope>NUCLEOTIDE SEQUENCE</scope>
    <source>
        <strain evidence="2">TRF0915ILg1</strain>
        <tissue evidence="2">Whole body</tissue>
    </source>
</reference>
<sequence>MKCTEERGATHKGDWAAGYSAMSKLDQQLDEESIFGRKNKLSTSPTREGAFTYAESEDGETDKETERKVLARRKKWFMDNLSRELLIKKRRRVSPPRPRPSSVAKIDVIKIKEPDTSSQKEDKTAVPNVKTPDINQDRERKRGRQETPKDEKEENACAGAKKLNKILNKIKQNI</sequence>